<evidence type="ECO:0000313" key="3">
    <source>
        <dbReference type="Proteomes" id="UP000215914"/>
    </source>
</evidence>
<reference evidence="1 3" key="1">
    <citation type="journal article" date="2017" name="Nature">
        <title>The sunflower genome provides insights into oil metabolism, flowering and Asterid evolution.</title>
        <authorList>
            <person name="Badouin H."/>
            <person name="Gouzy J."/>
            <person name="Grassa C.J."/>
            <person name="Murat F."/>
            <person name="Staton S.E."/>
            <person name="Cottret L."/>
            <person name="Lelandais-Briere C."/>
            <person name="Owens G.L."/>
            <person name="Carrere S."/>
            <person name="Mayjonade B."/>
            <person name="Legrand L."/>
            <person name="Gill N."/>
            <person name="Kane N.C."/>
            <person name="Bowers J.E."/>
            <person name="Hubner S."/>
            <person name="Bellec A."/>
            <person name="Berard A."/>
            <person name="Berges H."/>
            <person name="Blanchet N."/>
            <person name="Boniface M.C."/>
            <person name="Brunel D."/>
            <person name="Catrice O."/>
            <person name="Chaidir N."/>
            <person name="Claudel C."/>
            <person name="Donnadieu C."/>
            <person name="Faraut T."/>
            <person name="Fievet G."/>
            <person name="Helmstetter N."/>
            <person name="King M."/>
            <person name="Knapp S.J."/>
            <person name="Lai Z."/>
            <person name="Le Paslier M.C."/>
            <person name="Lippi Y."/>
            <person name="Lorenzon L."/>
            <person name="Mandel J.R."/>
            <person name="Marage G."/>
            <person name="Marchand G."/>
            <person name="Marquand E."/>
            <person name="Bret-Mestries E."/>
            <person name="Morien E."/>
            <person name="Nambeesan S."/>
            <person name="Nguyen T."/>
            <person name="Pegot-Espagnet P."/>
            <person name="Pouilly N."/>
            <person name="Raftis F."/>
            <person name="Sallet E."/>
            <person name="Schiex T."/>
            <person name="Thomas J."/>
            <person name="Vandecasteele C."/>
            <person name="Vares D."/>
            <person name="Vear F."/>
            <person name="Vautrin S."/>
            <person name="Crespi M."/>
            <person name="Mangin B."/>
            <person name="Burke J.M."/>
            <person name="Salse J."/>
            <person name="Munos S."/>
            <person name="Vincourt P."/>
            <person name="Rieseberg L.H."/>
            <person name="Langlade N.B."/>
        </authorList>
    </citation>
    <scope>NUCLEOTIDE SEQUENCE [LARGE SCALE GENOMIC DNA]</scope>
    <source>
        <strain evidence="3">cv. SF193</strain>
        <tissue evidence="1">Leaves</tissue>
    </source>
</reference>
<protein>
    <recommendedName>
        <fullName evidence="4">SHSP domain-containing protein</fullName>
    </recommendedName>
</protein>
<name>A0A251RVD8_HELAN</name>
<accession>A0A251RVD8</accession>
<reference evidence="1" key="3">
    <citation type="submission" date="2020-06" db="EMBL/GenBank/DDBJ databases">
        <title>Helianthus annuus Genome sequencing and assembly Release 2.</title>
        <authorList>
            <person name="Gouzy J."/>
            <person name="Langlade N."/>
            <person name="Munos S."/>
        </authorList>
    </citation>
    <scope>NUCLEOTIDE SEQUENCE</scope>
    <source>
        <tissue evidence="1">Leaves</tissue>
    </source>
</reference>
<reference evidence="2" key="2">
    <citation type="submission" date="2017-02" db="EMBL/GenBank/DDBJ databases">
        <title>Sunflower complete genome.</title>
        <authorList>
            <person name="Langlade N."/>
            <person name="Munos S."/>
        </authorList>
    </citation>
    <scope>NUCLEOTIDE SEQUENCE [LARGE SCALE GENOMIC DNA]</scope>
    <source>
        <tissue evidence="2">Leaves</tissue>
    </source>
</reference>
<evidence type="ECO:0008006" key="4">
    <source>
        <dbReference type="Google" id="ProtNLM"/>
    </source>
</evidence>
<keyword evidence="3" id="KW-1185">Reference proteome</keyword>
<dbReference type="InParanoid" id="A0A251RVD8"/>
<dbReference type="Proteomes" id="UP000215914">
    <property type="component" value="Chromosome 16"/>
</dbReference>
<dbReference type="EMBL" id="CM007905">
    <property type="protein sequence ID" value="OTF90338.1"/>
    <property type="molecule type" value="Genomic_DNA"/>
</dbReference>
<dbReference type="Gramene" id="mRNA:HanXRQr2_Chr16g0724001">
    <property type="protein sequence ID" value="mRNA:HanXRQr2_Chr16g0724001"/>
    <property type="gene ID" value="HanXRQr2_Chr16g0724001"/>
</dbReference>
<dbReference type="AlphaFoldDB" id="A0A251RVD8"/>
<dbReference type="EMBL" id="MNCJ02000331">
    <property type="protein sequence ID" value="KAF5757971.1"/>
    <property type="molecule type" value="Genomic_DNA"/>
</dbReference>
<proteinExistence type="predicted"/>
<gene>
    <name evidence="2" type="ORF">HannXRQ_Chr16g0498531</name>
    <name evidence="1" type="ORF">HanXRQr2_Chr16g0724001</name>
</gene>
<organism evidence="2 3">
    <name type="scientific">Helianthus annuus</name>
    <name type="common">Common sunflower</name>
    <dbReference type="NCBI Taxonomy" id="4232"/>
    <lineage>
        <taxon>Eukaryota</taxon>
        <taxon>Viridiplantae</taxon>
        <taxon>Streptophyta</taxon>
        <taxon>Embryophyta</taxon>
        <taxon>Tracheophyta</taxon>
        <taxon>Spermatophyta</taxon>
        <taxon>Magnoliopsida</taxon>
        <taxon>eudicotyledons</taxon>
        <taxon>Gunneridae</taxon>
        <taxon>Pentapetalae</taxon>
        <taxon>asterids</taxon>
        <taxon>campanulids</taxon>
        <taxon>Asterales</taxon>
        <taxon>Asteraceae</taxon>
        <taxon>Asteroideae</taxon>
        <taxon>Heliantheae alliance</taxon>
        <taxon>Heliantheae</taxon>
        <taxon>Helianthus</taxon>
    </lineage>
</organism>
<evidence type="ECO:0000313" key="2">
    <source>
        <dbReference type="EMBL" id="OTF90338.1"/>
    </source>
</evidence>
<evidence type="ECO:0000313" key="1">
    <source>
        <dbReference type="EMBL" id="KAF5757971.1"/>
    </source>
</evidence>
<sequence>MAFRAALMRSTGVESFRRSFTTNGGNGGNGKSTVNLEKAFVPSNRRILGLGTNFIVDFHDRLFYGYVARPVIKRIEPDEIVIEMPAQGATTDQIKMFVNEENIFVLEGSNQGESYTRYLALPVDANFEKAVFKPVKLKLGLVEVTITNFKRKQVEVKFTEECGDD</sequence>